<dbReference type="Proteomes" id="UP001205740">
    <property type="component" value="Unassembled WGS sequence"/>
</dbReference>
<dbReference type="Gene3D" id="3.20.20.80">
    <property type="entry name" value="Glycosidases"/>
    <property type="match status" value="1"/>
</dbReference>
<evidence type="ECO:0000256" key="1">
    <source>
        <dbReference type="SAM" id="SignalP"/>
    </source>
</evidence>
<protein>
    <submittedName>
        <fullName evidence="2">Glycosyl hydrolases family 39</fullName>
    </submittedName>
</protein>
<evidence type="ECO:0000313" key="3">
    <source>
        <dbReference type="Proteomes" id="UP001205740"/>
    </source>
</evidence>
<dbReference type="PANTHER" id="PTHR12631">
    <property type="entry name" value="ALPHA-L-IDURONIDASE"/>
    <property type="match status" value="1"/>
</dbReference>
<comment type="caution">
    <text evidence="2">The sequence shown here is derived from an EMBL/GenBank/DDBJ whole genome shotgun (WGS) entry which is preliminary data.</text>
</comment>
<proteinExistence type="predicted"/>
<organism evidence="2 3">
    <name type="scientific">Williamsia serinedens</name>
    <dbReference type="NCBI Taxonomy" id="391736"/>
    <lineage>
        <taxon>Bacteria</taxon>
        <taxon>Bacillati</taxon>
        <taxon>Actinomycetota</taxon>
        <taxon>Actinomycetes</taxon>
        <taxon>Mycobacteriales</taxon>
        <taxon>Nocardiaceae</taxon>
        <taxon>Williamsia</taxon>
    </lineage>
</organism>
<dbReference type="GO" id="GO:0016787">
    <property type="term" value="F:hydrolase activity"/>
    <property type="evidence" value="ECO:0007669"/>
    <property type="project" value="UniProtKB-KW"/>
</dbReference>
<dbReference type="SUPFAM" id="SSF51445">
    <property type="entry name" value="(Trans)glycosidases"/>
    <property type="match status" value="1"/>
</dbReference>
<dbReference type="InterPro" id="IPR051923">
    <property type="entry name" value="Glycosyl_Hydrolase_39"/>
</dbReference>
<reference evidence="2 3" key="1">
    <citation type="submission" date="2022-06" db="EMBL/GenBank/DDBJ databases">
        <title>Genomic Encyclopedia of Archaeal and Bacterial Type Strains, Phase II (KMG-II): from individual species to whole genera.</title>
        <authorList>
            <person name="Goeker M."/>
        </authorList>
    </citation>
    <scope>NUCLEOTIDE SEQUENCE [LARGE SCALE GENOMIC DNA]</scope>
    <source>
        <strain evidence="2 3">DSM 45037</strain>
    </source>
</reference>
<keyword evidence="3" id="KW-1185">Reference proteome</keyword>
<dbReference type="PANTHER" id="PTHR12631:SF10">
    <property type="entry name" value="BETA-XYLOSIDASE-LIKE PROTEIN-RELATED"/>
    <property type="match status" value="1"/>
</dbReference>
<name>A0ABT1H3T9_9NOCA</name>
<accession>A0ABT1H3T9</accession>
<gene>
    <name evidence="2" type="ORF">LX12_001620</name>
</gene>
<dbReference type="InterPro" id="IPR017853">
    <property type="entry name" value="GH"/>
</dbReference>
<dbReference type="EMBL" id="JAMTCG010000003">
    <property type="protein sequence ID" value="MCP2160433.1"/>
    <property type="molecule type" value="Genomic_DNA"/>
</dbReference>
<dbReference type="InterPro" id="IPR006311">
    <property type="entry name" value="TAT_signal"/>
</dbReference>
<dbReference type="PROSITE" id="PS51318">
    <property type="entry name" value="TAT"/>
    <property type="match status" value="1"/>
</dbReference>
<dbReference type="RefSeq" id="WP_253654031.1">
    <property type="nucleotide sequence ID" value="NZ_BAAAOE010000003.1"/>
</dbReference>
<keyword evidence="2" id="KW-0378">Hydrolase</keyword>
<keyword evidence="1" id="KW-0732">Signal</keyword>
<evidence type="ECO:0000313" key="2">
    <source>
        <dbReference type="EMBL" id="MCP2160433.1"/>
    </source>
</evidence>
<feature type="signal peptide" evidence="1">
    <location>
        <begin position="1"/>
        <end position="29"/>
    </location>
</feature>
<sequence>MNRPSLRAAVLSAVAAVALVLGLATPANAAPVAPAAGYGFATGSEFLQYSQADLDRTLDTVKQTSASWIRLGIDRSQIETGPGVYNWSTSDRVINAARARGLKVLALIAYTPLLQGGGLLKTAPPANVNDFAVFAQRAVQRYGGQVNNWEIWNEPNLPLFFGNIPNKSAAYSRLLKATYGAIKRVQPNSTVIAAGLSPMQGSDSPVAFVNDLYRFGAKGSFDALALHPYVFPGGIGANPNGAWSDIAAVRGLMVRNGDAGKKIWFTEFGAPTNGPRNGGNTPEQQRDIIASQLAAFAQMPFAGPAFIYTIRDTANDPGSLNNRETRFGALLTSDYKLKPTFFLLRR</sequence>
<feature type="chain" id="PRO_5046467297" evidence="1">
    <location>
        <begin position="30"/>
        <end position="346"/>
    </location>
</feature>